<sequence>MSAKWDDTCLVCGIKAGNRCSSCSKAGINLAFCSPEHQKLVWKVHRRVCGPGKANPFTWPLLSEAEAEEALKHLHRPSASIRSLAPAVSTVAKAFEVFAHVKPERVARQQILYVLRAFEEARVTGLDHAEDDVGVVSHLNGLALHELCIFPQERDYTTETWYALYCHLMLANSAVLYPLRRDGSDASPLVEPEEWVDRRLARVNDLVRTRAAATHPGLAENVLAHLGAAAEMYAQETRG</sequence>
<proteinExistence type="predicted"/>
<gene>
    <name evidence="5" type="ORF">DMC30DRAFT_415096</name>
</gene>
<protein>
    <recommendedName>
        <fullName evidence="4">MYND-type domain-containing protein</fullName>
    </recommendedName>
</protein>
<organism evidence="5 6">
    <name type="scientific">Rhodotorula diobovata</name>
    <dbReference type="NCBI Taxonomy" id="5288"/>
    <lineage>
        <taxon>Eukaryota</taxon>
        <taxon>Fungi</taxon>
        <taxon>Dikarya</taxon>
        <taxon>Basidiomycota</taxon>
        <taxon>Pucciniomycotina</taxon>
        <taxon>Microbotryomycetes</taxon>
        <taxon>Sporidiobolales</taxon>
        <taxon>Sporidiobolaceae</taxon>
        <taxon>Rhodotorula</taxon>
    </lineage>
</organism>
<keyword evidence="1" id="KW-0479">Metal-binding</keyword>
<name>A0A5C5G1W5_9BASI</name>
<dbReference type="OrthoDB" id="407198at2759"/>
<evidence type="ECO:0000259" key="4">
    <source>
        <dbReference type="Pfam" id="PF01753"/>
    </source>
</evidence>
<dbReference type="Gene3D" id="6.10.140.2220">
    <property type="match status" value="1"/>
</dbReference>
<dbReference type="SUPFAM" id="SSF144232">
    <property type="entry name" value="HIT/MYND zinc finger-like"/>
    <property type="match status" value="1"/>
</dbReference>
<keyword evidence="6" id="KW-1185">Reference proteome</keyword>
<keyword evidence="3" id="KW-0862">Zinc</keyword>
<feature type="domain" description="MYND-type" evidence="4">
    <location>
        <begin position="9"/>
        <end position="49"/>
    </location>
</feature>
<dbReference type="InterPro" id="IPR002893">
    <property type="entry name" value="Znf_MYND"/>
</dbReference>
<evidence type="ECO:0000313" key="5">
    <source>
        <dbReference type="EMBL" id="TNY22429.1"/>
    </source>
</evidence>
<reference evidence="5 6" key="1">
    <citation type="submission" date="2019-03" db="EMBL/GenBank/DDBJ databases">
        <title>Rhodosporidium diobovatum UCD-FST 08-225 genome sequencing, assembly, and annotation.</title>
        <authorList>
            <person name="Fakankun I.U."/>
            <person name="Fristensky B."/>
            <person name="Levin D.B."/>
        </authorList>
    </citation>
    <scope>NUCLEOTIDE SEQUENCE [LARGE SCALE GENOMIC DNA]</scope>
    <source>
        <strain evidence="5 6">UCD-FST 08-225</strain>
    </source>
</reference>
<dbReference type="EMBL" id="SOZI01000025">
    <property type="protein sequence ID" value="TNY22429.1"/>
    <property type="molecule type" value="Genomic_DNA"/>
</dbReference>
<dbReference type="AlphaFoldDB" id="A0A5C5G1W5"/>
<dbReference type="Proteomes" id="UP000311382">
    <property type="component" value="Unassembled WGS sequence"/>
</dbReference>
<comment type="caution">
    <text evidence="5">The sequence shown here is derived from an EMBL/GenBank/DDBJ whole genome shotgun (WGS) entry which is preliminary data.</text>
</comment>
<evidence type="ECO:0000256" key="2">
    <source>
        <dbReference type="ARBA" id="ARBA00022771"/>
    </source>
</evidence>
<evidence type="ECO:0000256" key="1">
    <source>
        <dbReference type="ARBA" id="ARBA00022723"/>
    </source>
</evidence>
<dbReference type="Pfam" id="PF01753">
    <property type="entry name" value="zf-MYND"/>
    <property type="match status" value="1"/>
</dbReference>
<keyword evidence="2" id="KW-0863">Zinc-finger</keyword>
<dbReference type="GO" id="GO:0008270">
    <property type="term" value="F:zinc ion binding"/>
    <property type="evidence" value="ECO:0007669"/>
    <property type="project" value="UniProtKB-KW"/>
</dbReference>
<accession>A0A5C5G1W5</accession>
<evidence type="ECO:0000256" key="3">
    <source>
        <dbReference type="ARBA" id="ARBA00022833"/>
    </source>
</evidence>
<evidence type="ECO:0000313" key="6">
    <source>
        <dbReference type="Proteomes" id="UP000311382"/>
    </source>
</evidence>